<accession>A0A024UZ14</accession>
<feature type="compositionally biased region" description="Low complexity" evidence="3">
    <location>
        <begin position="534"/>
        <end position="552"/>
    </location>
</feature>
<dbReference type="InterPro" id="IPR046757">
    <property type="entry name" value="YL1_N"/>
</dbReference>
<feature type="region of interest" description="Disordered" evidence="3">
    <location>
        <begin position="534"/>
        <end position="559"/>
    </location>
</feature>
<dbReference type="InterPro" id="IPR013272">
    <property type="entry name" value="Vps72/YL1_C"/>
</dbReference>
<dbReference type="PANTHER" id="PTHR13275">
    <property type="entry name" value="YL-1 PROTEIN TRANSCRIPTION FACTOR-LIKE 1"/>
    <property type="match status" value="1"/>
</dbReference>
<evidence type="ECO:0000256" key="3">
    <source>
        <dbReference type="SAM" id="MobiDB-lite"/>
    </source>
</evidence>
<feature type="compositionally biased region" description="Low complexity" evidence="3">
    <location>
        <begin position="477"/>
        <end position="490"/>
    </location>
</feature>
<feature type="region of interest" description="Disordered" evidence="3">
    <location>
        <begin position="1"/>
        <end position="195"/>
    </location>
</feature>
<organism evidence="5 6">
    <name type="scientific">Plasmodium falciparum Vietnam Oak-Knoll</name>
    <name type="common">FVO</name>
    <dbReference type="NCBI Taxonomy" id="1036723"/>
    <lineage>
        <taxon>Eukaryota</taxon>
        <taxon>Sar</taxon>
        <taxon>Alveolata</taxon>
        <taxon>Apicomplexa</taxon>
        <taxon>Aconoidasida</taxon>
        <taxon>Haemosporida</taxon>
        <taxon>Plasmodiidae</taxon>
        <taxon>Plasmodium</taxon>
        <taxon>Plasmodium (Laverania)</taxon>
    </lineage>
</organism>
<reference evidence="5 6" key="1">
    <citation type="submission" date="2013-02" db="EMBL/GenBank/DDBJ databases">
        <title>The Genome Annotation of Plasmodium falciparum Vietnam Oak-Knoll (FVO).</title>
        <authorList>
            <consortium name="The Broad Institute Genome Sequencing Platform"/>
            <consortium name="The Broad Institute Genome Sequencing Center for Infectious Disease"/>
            <person name="Neafsey D."/>
            <person name="Hoffman S."/>
            <person name="Volkman S."/>
            <person name="Rosenthal P."/>
            <person name="Walker B."/>
            <person name="Young S.K."/>
            <person name="Zeng Q."/>
            <person name="Gargeya S."/>
            <person name="Fitzgerald M."/>
            <person name="Haas B."/>
            <person name="Abouelleil A."/>
            <person name="Allen A.W."/>
            <person name="Alvarado L."/>
            <person name="Arachchi H.M."/>
            <person name="Berlin A.M."/>
            <person name="Chapman S.B."/>
            <person name="Gainer-Dewar J."/>
            <person name="Goldberg J."/>
            <person name="Griggs A."/>
            <person name="Gujja S."/>
            <person name="Hansen M."/>
            <person name="Howarth C."/>
            <person name="Imamovic A."/>
            <person name="Ireland A."/>
            <person name="Larimer J."/>
            <person name="McCowan C."/>
            <person name="Murphy C."/>
            <person name="Pearson M."/>
            <person name="Poon T.W."/>
            <person name="Priest M."/>
            <person name="Roberts A."/>
            <person name="Saif S."/>
            <person name="Shea T."/>
            <person name="Sisk P."/>
            <person name="Sykes S."/>
            <person name="Wortman J."/>
            <person name="Nusbaum C."/>
            <person name="Birren B."/>
        </authorList>
    </citation>
    <scope>NUCLEOTIDE SEQUENCE [LARGE SCALE GENOMIC DNA]</scope>
    <source>
        <strain evidence="6">Vietnam Oak-Knoll (FVO)</strain>
    </source>
</reference>
<evidence type="ECO:0000313" key="5">
    <source>
        <dbReference type="EMBL" id="ETW15831.1"/>
    </source>
</evidence>
<dbReference type="PANTHER" id="PTHR13275:SF4">
    <property type="entry name" value="VACUOLAR PROTEIN SORTING-ASSOCIATED PROTEIN 72 HOMOLOG"/>
    <property type="match status" value="1"/>
</dbReference>
<feature type="domain" description="Vps72/YL1 C-terminal" evidence="4">
    <location>
        <begin position="618"/>
        <end position="647"/>
    </location>
</feature>
<feature type="coiled-coil region" evidence="2">
    <location>
        <begin position="596"/>
        <end position="626"/>
    </location>
</feature>
<dbReference type="EMBL" id="KI925153">
    <property type="protein sequence ID" value="ETW15831.1"/>
    <property type="molecule type" value="Genomic_DNA"/>
</dbReference>
<reference evidence="5 6" key="2">
    <citation type="submission" date="2013-02" db="EMBL/GenBank/DDBJ databases">
        <title>The Genome Sequence of Plasmodium falciparum Vietnam Oak-Knoll (FVO).</title>
        <authorList>
            <consortium name="The Broad Institute Genome Sequencing Platform"/>
            <consortium name="The Broad Institute Genome Sequencing Center for Infectious Disease"/>
            <person name="Neafsey D."/>
            <person name="Cheeseman I."/>
            <person name="Volkman S."/>
            <person name="Adams J."/>
            <person name="Walker B."/>
            <person name="Young S.K."/>
            <person name="Zeng Q."/>
            <person name="Gargeya S."/>
            <person name="Fitzgerald M."/>
            <person name="Haas B."/>
            <person name="Abouelleil A."/>
            <person name="Alvarado L."/>
            <person name="Arachchi H.M."/>
            <person name="Berlin A.M."/>
            <person name="Chapman S.B."/>
            <person name="Dewar J."/>
            <person name="Goldberg J."/>
            <person name="Griggs A."/>
            <person name="Gujja S."/>
            <person name="Hansen M."/>
            <person name="Howarth C."/>
            <person name="Imamovic A."/>
            <person name="Larimer J."/>
            <person name="McCowan C."/>
            <person name="Murphy C."/>
            <person name="Neiman D."/>
            <person name="Pearson M."/>
            <person name="Priest M."/>
            <person name="Roberts A."/>
            <person name="Saif S."/>
            <person name="Shea T."/>
            <person name="Sisk P."/>
            <person name="Sykes S."/>
            <person name="Wortman J."/>
            <person name="Nusbaum C."/>
            <person name="Birren B."/>
        </authorList>
    </citation>
    <scope>NUCLEOTIDE SEQUENCE [LARGE SCALE GENOMIC DNA]</scope>
    <source>
        <strain evidence="6">Vietnam Oak-Knoll (FVO)</strain>
    </source>
</reference>
<feature type="compositionally biased region" description="Basic and acidic residues" evidence="3">
    <location>
        <begin position="106"/>
        <end position="116"/>
    </location>
</feature>
<dbReference type="GO" id="GO:0005634">
    <property type="term" value="C:nucleus"/>
    <property type="evidence" value="ECO:0007669"/>
    <property type="project" value="TreeGrafter"/>
</dbReference>
<feature type="compositionally biased region" description="Polar residues" evidence="3">
    <location>
        <begin position="465"/>
        <end position="476"/>
    </location>
</feature>
<comment type="similarity">
    <text evidence="1">Belongs to the VPS72/YL1 family.</text>
</comment>
<feature type="compositionally biased region" description="Acidic residues" evidence="3">
    <location>
        <begin position="31"/>
        <end position="61"/>
    </location>
</feature>
<dbReference type="Proteomes" id="UP000030690">
    <property type="component" value="Unassembled WGS sequence"/>
</dbReference>
<dbReference type="OrthoDB" id="49520at2759"/>
<feature type="compositionally biased region" description="Polar residues" evidence="3">
    <location>
        <begin position="437"/>
        <end position="447"/>
    </location>
</feature>
<dbReference type="SMART" id="SM00993">
    <property type="entry name" value="YL1_C"/>
    <property type="match status" value="1"/>
</dbReference>
<dbReference type="AlphaFoldDB" id="A0A024UZ14"/>
<keyword evidence="2" id="KW-0175">Coiled coil</keyword>
<feature type="region of interest" description="Disordered" evidence="3">
    <location>
        <begin position="437"/>
        <end position="496"/>
    </location>
</feature>
<feature type="compositionally biased region" description="Acidic residues" evidence="3">
    <location>
        <begin position="69"/>
        <end position="82"/>
    </location>
</feature>
<evidence type="ECO:0000259" key="4">
    <source>
        <dbReference type="SMART" id="SM00993"/>
    </source>
</evidence>
<name>A0A024UZ14_PLAFA</name>
<feature type="compositionally biased region" description="Basic and acidic residues" evidence="3">
    <location>
        <begin position="176"/>
        <end position="185"/>
    </location>
</feature>
<evidence type="ECO:0000256" key="2">
    <source>
        <dbReference type="SAM" id="Coils"/>
    </source>
</evidence>
<dbReference type="Pfam" id="PF08265">
    <property type="entry name" value="YL1_C"/>
    <property type="match status" value="1"/>
</dbReference>
<dbReference type="Pfam" id="PF05764">
    <property type="entry name" value="YL1"/>
    <property type="match status" value="1"/>
</dbReference>
<proteinExistence type="inferred from homology"/>
<feature type="region of interest" description="Disordered" evidence="3">
    <location>
        <begin position="211"/>
        <end position="244"/>
    </location>
</feature>
<evidence type="ECO:0000313" key="6">
    <source>
        <dbReference type="Proteomes" id="UP000030690"/>
    </source>
</evidence>
<evidence type="ECO:0000256" key="1">
    <source>
        <dbReference type="ARBA" id="ARBA00006832"/>
    </source>
</evidence>
<gene>
    <name evidence="5" type="ORF">PFFVO_05282</name>
</gene>
<sequence length="701" mass="84124">MTKKRGDGVKSISFVLEKESNNIMFDKINEEQDETEEESEMNVDESSENEYLENVSEENESGDNQTGENDSEEEDSEEDEDYELKNYGIALELPQRKNRGKNMKKLIGEDLEKDEQFWNDSIWEEEEIDEEYVNSEGEDEYVDITDSDFDDDEDNEEDEEEEVDDDEQNKRGARRHSIEYEERKNNNKKNFAYLEKLKKEKQNKIMKYNLMKQKQNELKKNKQLISNKSKKSEDDAEEEQKEEVIKTKEQLKEERRLKKKKKLEQAYLYLNRSTRDTTRRKTEYMEKVFEMRKIKKENRFKKFGARRREKKNMQREMTREERLEEAKITEQYNIQSLLQLQAWEEEKKKYIENKKVIHYKPQNVFISFKYSKDNIFPTNEKLTYTQNLYDYYLYNENRTIKNDIMNQVKKEINVNIINNKQIVKVEQELHNNHEENINSQKKNSSMSINIPPPIIPDNKEKQINNDKNTILSNRNLNDNTNDYPNDYPNDNTKDEEKNGLILNPMNLENLDQCEDLNIQYLSQIDDINFDNLNKNKSNNNNNNNILNSNNENMYDDNKNKSNVLNQDIKKNKILAIPNYEEKQYYIVTNENELNIYSNFNDQKDNIKELKNQKQEKQKICAITNLEGKYFDPLTQQYYNNAEAFKKLRLYYHQISYNNLNKDICLTVKHFKNKLAEIEQYVNSNNNHNSCNDIPCNNNVKH</sequence>
<protein>
    <recommendedName>
        <fullName evidence="4">Vps72/YL1 C-terminal domain-containing protein</fullName>
    </recommendedName>
</protein>
<feature type="compositionally biased region" description="Acidic residues" evidence="3">
    <location>
        <begin position="122"/>
        <end position="167"/>
    </location>
</feature>